<dbReference type="WBParaSite" id="BXY_1324600.1">
    <property type="protein sequence ID" value="BXY_1324600.1"/>
    <property type="gene ID" value="BXY_1324600"/>
</dbReference>
<dbReference type="AlphaFoldDB" id="A0A1I7SJM1"/>
<name>A0A1I7SJM1_BURXY</name>
<keyword evidence="1" id="KW-0812">Transmembrane</keyword>
<proteinExistence type="predicted"/>
<accession>A0A1I7SJM1</accession>
<evidence type="ECO:0000313" key="3">
    <source>
        <dbReference type="WBParaSite" id="BXY_1324600.1"/>
    </source>
</evidence>
<evidence type="ECO:0000313" key="2">
    <source>
        <dbReference type="Proteomes" id="UP000095284"/>
    </source>
</evidence>
<evidence type="ECO:0000256" key="1">
    <source>
        <dbReference type="SAM" id="Phobius"/>
    </source>
</evidence>
<keyword evidence="1" id="KW-1133">Transmembrane helix</keyword>
<protein>
    <submittedName>
        <fullName evidence="3">Uncharacterized protein</fullName>
    </submittedName>
</protein>
<reference evidence="3" key="1">
    <citation type="submission" date="2016-11" db="UniProtKB">
        <authorList>
            <consortium name="WormBaseParasite"/>
        </authorList>
    </citation>
    <scope>IDENTIFICATION</scope>
</reference>
<feature type="transmembrane region" description="Helical" evidence="1">
    <location>
        <begin position="26"/>
        <end position="44"/>
    </location>
</feature>
<dbReference type="Proteomes" id="UP000095284">
    <property type="component" value="Unplaced"/>
</dbReference>
<organism evidence="2 3">
    <name type="scientific">Bursaphelenchus xylophilus</name>
    <name type="common">Pinewood nematode worm</name>
    <name type="synonym">Aphelenchoides xylophilus</name>
    <dbReference type="NCBI Taxonomy" id="6326"/>
    <lineage>
        <taxon>Eukaryota</taxon>
        <taxon>Metazoa</taxon>
        <taxon>Ecdysozoa</taxon>
        <taxon>Nematoda</taxon>
        <taxon>Chromadorea</taxon>
        <taxon>Rhabditida</taxon>
        <taxon>Tylenchina</taxon>
        <taxon>Tylenchomorpha</taxon>
        <taxon>Aphelenchoidea</taxon>
        <taxon>Aphelenchoididae</taxon>
        <taxon>Bursaphelenchus</taxon>
    </lineage>
</organism>
<sequence length="99" mass="11314">MQKDSKIPSSPIKPVQATFQPRRRRIYDFNLTYLFLFLFYLACFERGRGNGRKGRRNLEVRALRRFGQGQVGSRQVGSTTELLLSSGTLGIFDLGDIVE</sequence>
<keyword evidence="1" id="KW-0472">Membrane</keyword>